<gene>
    <name evidence="3" type="ORF">CLV81_2712</name>
</gene>
<organism evidence="3 4">
    <name type="scientific">Flagellimonas meridianipacifica</name>
    <dbReference type="NCBI Taxonomy" id="1080225"/>
    <lineage>
        <taxon>Bacteria</taxon>
        <taxon>Pseudomonadati</taxon>
        <taxon>Bacteroidota</taxon>
        <taxon>Flavobacteriia</taxon>
        <taxon>Flavobacteriales</taxon>
        <taxon>Flavobacteriaceae</taxon>
        <taxon>Flagellimonas</taxon>
    </lineage>
</organism>
<keyword evidence="1" id="KW-0812">Transmembrane</keyword>
<comment type="caution">
    <text evidence="3">The sequence shown here is derived from an EMBL/GenBank/DDBJ whole genome shotgun (WGS) entry which is preliminary data.</text>
</comment>
<dbReference type="AlphaFoldDB" id="A0A2T0MA62"/>
<reference evidence="3 4" key="1">
    <citation type="submission" date="2018-03" db="EMBL/GenBank/DDBJ databases">
        <title>Genomic Encyclopedia of Archaeal and Bacterial Type Strains, Phase II (KMG-II): from individual species to whole genera.</title>
        <authorList>
            <person name="Goeker M."/>
        </authorList>
    </citation>
    <scope>NUCLEOTIDE SEQUENCE [LARGE SCALE GENOMIC DNA]</scope>
    <source>
        <strain evidence="3 4">DSM 25027</strain>
    </source>
</reference>
<evidence type="ECO:0000313" key="4">
    <source>
        <dbReference type="Proteomes" id="UP000237640"/>
    </source>
</evidence>
<evidence type="ECO:0000256" key="1">
    <source>
        <dbReference type="SAM" id="Phobius"/>
    </source>
</evidence>
<dbReference type="Pfam" id="PF13239">
    <property type="entry name" value="2TM"/>
    <property type="match status" value="1"/>
</dbReference>
<feature type="domain" description="2TM" evidence="2">
    <location>
        <begin position="10"/>
        <end position="88"/>
    </location>
</feature>
<name>A0A2T0MA62_9FLAO</name>
<protein>
    <submittedName>
        <fullName evidence="3">2TM domain-containing protein</fullName>
    </submittedName>
</protein>
<dbReference type="OrthoDB" id="8965954at2"/>
<dbReference type="EMBL" id="PVYX01000002">
    <property type="protein sequence ID" value="PRX54312.1"/>
    <property type="molecule type" value="Genomic_DNA"/>
</dbReference>
<sequence>MENITDYKYRRAKEQVECIKGFYSNLTAYAIVIPLLAYLNYMTSSFPWIIFPAIGWGIGLVGHWMSAYDKNPFLGKGWEQRKIKELMEKDQF</sequence>
<keyword evidence="1" id="KW-0472">Membrane</keyword>
<evidence type="ECO:0000259" key="2">
    <source>
        <dbReference type="Pfam" id="PF13239"/>
    </source>
</evidence>
<evidence type="ECO:0000313" key="3">
    <source>
        <dbReference type="EMBL" id="PRX54312.1"/>
    </source>
</evidence>
<proteinExistence type="predicted"/>
<accession>A0A2T0MA62</accession>
<dbReference type="RefSeq" id="WP_106145600.1">
    <property type="nucleotide sequence ID" value="NZ_PVYX01000002.1"/>
</dbReference>
<keyword evidence="4" id="KW-1185">Reference proteome</keyword>
<dbReference type="Proteomes" id="UP000237640">
    <property type="component" value="Unassembled WGS sequence"/>
</dbReference>
<feature type="transmembrane region" description="Helical" evidence="1">
    <location>
        <begin position="21"/>
        <end position="39"/>
    </location>
</feature>
<keyword evidence="1" id="KW-1133">Transmembrane helix</keyword>
<feature type="transmembrane region" description="Helical" evidence="1">
    <location>
        <begin position="45"/>
        <end position="66"/>
    </location>
</feature>
<dbReference type="InterPro" id="IPR025698">
    <property type="entry name" value="2TM_dom"/>
</dbReference>